<feature type="domain" description="FYVE-type" evidence="7">
    <location>
        <begin position="79"/>
        <end position="138"/>
    </location>
</feature>
<dbReference type="PROSITE" id="PS50178">
    <property type="entry name" value="ZF_FYVE"/>
    <property type="match status" value="1"/>
</dbReference>
<feature type="compositionally biased region" description="Polar residues" evidence="6">
    <location>
        <begin position="347"/>
        <end position="358"/>
    </location>
</feature>
<dbReference type="KEGG" id="tet:TTHERM_00571990"/>
<keyword evidence="2 4" id="KW-0863">Zinc-finger</keyword>
<dbReference type="Pfam" id="PF01363">
    <property type="entry name" value="FYVE"/>
    <property type="match status" value="1"/>
</dbReference>
<name>Q24HX5_TETTS</name>
<feature type="region of interest" description="Disordered" evidence="6">
    <location>
        <begin position="320"/>
        <end position="358"/>
    </location>
</feature>
<dbReference type="Proteomes" id="UP000009168">
    <property type="component" value="Unassembled WGS sequence"/>
</dbReference>
<evidence type="ECO:0000256" key="1">
    <source>
        <dbReference type="ARBA" id="ARBA00022723"/>
    </source>
</evidence>
<dbReference type="InterPro" id="IPR013083">
    <property type="entry name" value="Znf_RING/FYVE/PHD"/>
</dbReference>
<dbReference type="STRING" id="312017.Q24HX5"/>
<proteinExistence type="predicted"/>
<evidence type="ECO:0000313" key="9">
    <source>
        <dbReference type="Proteomes" id="UP000009168"/>
    </source>
</evidence>
<evidence type="ECO:0000256" key="4">
    <source>
        <dbReference type="PROSITE-ProRule" id="PRU00091"/>
    </source>
</evidence>
<evidence type="ECO:0000313" key="8">
    <source>
        <dbReference type="EMBL" id="EAS07463.2"/>
    </source>
</evidence>
<dbReference type="HOGENOM" id="CLU_867361_0_0_1"/>
<accession>Q24HX5</accession>
<dbReference type="AlphaFoldDB" id="Q24HX5"/>
<dbReference type="InterPro" id="IPR017455">
    <property type="entry name" value="Znf_FYVE-rel"/>
</dbReference>
<keyword evidence="9" id="KW-1185">Reference proteome</keyword>
<reference evidence="9" key="1">
    <citation type="journal article" date="2006" name="PLoS Biol.">
        <title>Macronuclear genome sequence of the ciliate Tetrahymena thermophila, a model eukaryote.</title>
        <authorList>
            <person name="Eisen J.A."/>
            <person name="Coyne R.S."/>
            <person name="Wu M."/>
            <person name="Wu D."/>
            <person name="Thiagarajan M."/>
            <person name="Wortman J.R."/>
            <person name="Badger J.H."/>
            <person name="Ren Q."/>
            <person name="Amedeo P."/>
            <person name="Jones K.M."/>
            <person name="Tallon L.J."/>
            <person name="Delcher A.L."/>
            <person name="Salzberg S.L."/>
            <person name="Silva J.C."/>
            <person name="Haas B.J."/>
            <person name="Majoros W.H."/>
            <person name="Farzad M."/>
            <person name="Carlton J.M."/>
            <person name="Smith R.K. Jr."/>
            <person name="Garg J."/>
            <person name="Pearlman R.E."/>
            <person name="Karrer K.M."/>
            <person name="Sun L."/>
            <person name="Manning G."/>
            <person name="Elde N.C."/>
            <person name="Turkewitz A.P."/>
            <person name="Asai D.J."/>
            <person name="Wilkes D.E."/>
            <person name="Wang Y."/>
            <person name="Cai H."/>
            <person name="Collins K."/>
            <person name="Stewart B.A."/>
            <person name="Lee S.R."/>
            <person name="Wilamowska K."/>
            <person name="Weinberg Z."/>
            <person name="Ruzzo W.L."/>
            <person name="Wloga D."/>
            <person name="Gaertig J."/>
            <person name="Frankel J."/>
            <person name="Tsao C.-C."/>
            <person name="Gorovsky M.A."/>
            <person name="Keeling P.J."/>
            <person name="Waller R.F."/>
            <person name="Patron N.J."/>
            <person name="Cherry J.M."/>
            <person name="Stover N.A."/>
            <person name="Krieger C.J."/>
            <person name="del Toro C."/>
            <person name="Ryder H.F."/>
            <person name="Williamson S.C."/>
            <person name="Barbeau R.A."/>
            <person name="Hamilton E.P."/>
            <person name="Orias E."/>
        </authorList>
    </citation>
    <scope>NUCLEOTIDE SEQUENCE [LARGE SCALE GENOMIC DNA]</scope>
    <source>
        <strain evidence="9">SB210</strain>
    </source>
</reference>
<keyword evidence="3" id="KW-0862">Zinc</keyword>
<dbReference type="InterPro" id="IPR011011">
    <property type="entry name" value="Znf_FYVE_PHD"/>
</dbReference>
<evidence type="ECO:0000256" key="6">
    <source>
        <dbReference type="SAM" id="MobiDB-lite"/>
    </source>
</evidence>
<dbReference type="RefSeq" id="XP_001027705.2">
    <property type="nucleotide sequence ID" value="XM_001027705.3"/>
</dbReference>
<dbReference type="SUPFAM" id="SSF57903">
    <property type="entry name" value="FYVE/PHD zinc finger"/>
    <property type="match status" value="1"/>
</dbReference>
<dbReference type="CDD" id="cd00065">
    <property type="entry name" value="FYVE_like_SF"/>
    <property type="match status" value="1"/>
</dbReference>
<sequence>MALVGQAQTLSKLQDRYKDYNESESHSELLTRSVQKIVQSPKKFDQNVVSIGSEDRSIYSELEKEPHKNFTQICPPEKYRKSEKCQVCNISFQLLNSSKNCQFCGKCVCKECSRRTRRDPQNQENQVRVCDLCHYQILYKRIVESFFKNKTEKDKQRTELNEECEKKKEDLYKKQKINEEIKLQTQTIRLKYAHQIEEKKNKISEMRDNQNKKMADNQGLKDKIQKLQIEGQEQEKELTQLRSRYYELHQHKNDLERLLEEKEEEFANVKSQYESIQKDIDKKKFQSQQDATNFLEEHPRSKSAMRYQVSIIDYNHINSSINGNSKSSLSNQKKKNKKQRKDQEQQSGYCNKTNCSVF</sequence>
<dbReference type="InParanoid" id="Q24HX5"/>
<dbReference type="GeneID" id="7823881"/>
<keyword evidence="5" id="KW-0175">Coiled coil</keyword>
<dbReference type="Gene3D" id="3.30.40.10">
    <property type="entry name" value="Zinc/RING finger domain, C3HC4 (zinc finger)"/>
    <property type="match status" value="1"/>
</dbReference>
<keyword evidence="1" id="KW-0479">Metal-binding</keyword>
<evidence type="ECO:0000256" key="3">
    <source>
        <dbReference type="ARBA" id="ARBA00022833"/>
    </source>
</evidence>
<dbReference type="OrthoDB" id="70570at2759"/>
<feature type="compositionally biased region" description="Low complexity" evidence="6">
    <location>
        <begin position="320"/>
        <end position="331"/>
    </location>
</feature>
<feature type="coiled-coil region" evidence="5">
    <location>
        <begin position="150"/>
        <end position="279"/>
    </location>
</feature>
<evidence type="ECO:0000259" key="7">
    <source>
        <dbReference type="PROSITE" id="PS50178"/>
    </source>
</evidence>
<dbReference type="InterPro" id="IPR000306">
    <property type="entry name" value="Znf_FYVE"/>
</dbReference>
<protein>
    <submittedName>
        <fullName evidence="8">FYVE zinc finger protein</fullName>
    </submittedName>
</protein>
<evidence type="ECO:0000256" key="5">
    <source>
        <dbReference type="SAM" id="Coils"/>
    </source>
</evidence>
<organism evidence="8 9">
    <name type="scientific">Tetrahymena thermophila (strain SB210)</name>
    <dbReference type="NCBI Taxonomy" id="312017"/>
    <lineage>
        <taxon>Eukaryota</taxon>
        <taxon>Sar</taxon>
        <taxon>Alveolata</taxon>
        <taxon>Ciliophora</taxon>
        <taxon>Intramacronucleata</taxon>
        <taxon>Oligohymenophorea</taxon>
        <taxon>Hymenostomatida</taxon>
        <taxon>Tetrahymenina</taxon>
        <taxon>Tetrahymenidae</taxon>
        <taxon>Tetrahymena</taxon>
    </lineage>
</organism>
<evidence type="ECO:0000256" key="2">
    <source>
        <dbReference type="ARBA" id="ARBA00022771"/>
    </source>
</evidence>
<dbReference type="SMART" id="SM00064">
    <property type="entry name" value="FYVE"/>
    <property type="match status" value="1"/>
</dbReference>
<dbReference type="GO" id="GO:0008270">
    <property type="term" value="F:zinc ion binding"/>
    <property type="evidence" value="ECO:0007669"/>
    <property type="project" value="UniProtKB-KW"/>
</dbReference>
<gene>
    <name evidence="8" type="ORF">TTHERM_00571990</name>
</gene>
<dbReference type="EMBL" id="GG662498">
    <property type="protein sequence ID" value="EAS07463.2"/>
    <property type="molecule type" value="Genomic_DNA"/>
</dbReference>